<organism evidence="3 4">
    <name type="scientific">Exophiala viscosa</name>
    <dbReference type="NCBI Taxonomy" id="2486360"/>
    <lineage>
        <taxon>Eukaryota</taxon>
        <taxon>Fungi</taxon>
        <taxon>Dikarya</taxon>
        <taxon>Ascomycota</taxon>
        <taxon>Pezizomycotina</taxon>
        <taxon>Eurotiomycetes</taxon>
        <taxon>Chaetothyriomycetidae</taxon>
        <taxon>Chaetothyriales</taxon>
        <taxon>Herpotrichiellaceae</taxon>
        <taxon>Exophiala</taxon>
    </lineage>
</organism>
<keyword evidence="2" id="KW-0812">Transmembrane</keyword>
<feature type="compositionally biased region" description="Polar residues" evidence="1">
    <location>
        <begin position="292"/>
        <end position="313"/>
    </location>
</feature>
<evidence type="ECO:0000256" key="1">
    <source>
        <dbReference type="SAM" id="MobiDB-lite"/>
    </source>
</evidence>
<dbReference type="EMBL" id="MU404356">
    <property type="protein sequence ID" value="KAI1611324.1"/>
    <property type="molecule type" value="Genomic_DNA"/>
</dbReference>
<comment type="caution">
    <text evidence="3">The sequence shown here is derived from an EMBL/GenBank/DDBJ whole genome shotgun (WGS) entry which is preliminary data.</text>
</comment>
<dbReference type="Proteomes" id="UP001203852">
    <property type="component" value="Unassembled WGS sequence"/>
</dbReference>
<feature type="region of interest" description="Disordered" evidence="1">
    <location>
        <begin position="292"/>
        <end position="314"/>
    </location>
</feature>
<accession>A0AAN6DRF7</accession>
<keyword evidence="2" id="KW-1133">Transmembrane helix</keyword>
<keyword evidence="2" id="KW-0472">Membrane</keyword>
<proteinExistence type="predicted"/>
<protein>
    <submittedName>
        <fullName evidence="3">Uncharacterized protein</fullName>
    </submittedName>
</protein>
<keyword evidence="4" id="KW-1185">Reference proteome</keyword>
<dbReference type="AlphaFoldDB" id="A0AAN6DRF7"/>
<evidence type="ECO:0000256" key="2">
    <source>
        <dbReference type="SAM" id="Phobius"/>
    </source>
</evidence>
<name>A0AAN6DRF7_9EURO</name>
<reference evidence="3" key="1">
    <citation type="journal article" date="2022" name="bioRxiv">
        <title>Deciphering the potential niche of two novel black yeast fungi from a biological soil crust based on their genomes, phenotypes, and melanin regulation.</title>
        <authorList>
            <consortium name="DOE Joint Genome Institute"/>
            <person name="Carr E.C."/>
            <person name="Barton Q."/>
            <person name="Grambo S."/>
            <person name="Sullivan M."/>
            <person name="Renfro C.M."/>
            <person name="Kuo A."/>
            <person name="Pangilinan J."/>
            <person name="Lipzen A."/>
            <person name="Keymanesh K."/>
            <person name="Savage E."/>
            <person name="Barry K."/>
            <person name="Grigoriev I.V."/>
            <person name="Riekhof W.R."/>
            <person name="Harris S.S."/>
        </authorList>
    </citation>
    <scope>NUCLEOTIDE SEQUENCE</scope>
    <source>
        <strain evidence="3">JF 03-4F</strain>
    </source>
</reference>
<gene>
    <name evidence="3" type="ORF">EDD36DRAFT_441171</name>
</gene>
<evidence type="ECO:0000313" key="4">
    <source>
        <dbReference type="Proteomes" id="UP001203852"/>
    </source>
</evidence>
<sequence length="336" mass="35563">MTDKELPARQQRYPLTRCTKSLCPSFCCSVGQRKRYDAPPLTIHRHLGALCALSHGRERHAQILPVQAPTLVDPETHTEALPYRPHRSGGLQKFYRTACCGSIVGILLWVFALLFAIFVPIGALLARGQLHSSGLNTASTSMSTLTTTSTTTAVSTDVSRLMSTITTVSIATTVSISIVTSMVTSISVSIVTYSPPPTVTVTTALTTTDGTTSLSTVTEESDTAAITETIETTTIVPSPSTSAPSTTTSIDEPVVVPTTVFWPSTLTLTDKETETLRASMASIIVPVLQPTPHSTSVKSSPTKTASIKTTKAPNHTCKGIESPEDCLISFLPAAGG</sequence>
<feature type="transmembrane region" description="Helical" evidence="2">
    <location>
        <begin position="106"/>
        <end position="126"/>
    </location>
</feature>
<evidence type="ECO:0000313" key="3">
    <source>
        <dbReference type="EMBL" id="KAI1611324.1"/>
    </source>
</evidence>